<reference evidence="2 3" key="1">
    <citation type="journal article" date="2014" name="Nature">
        <title>The genome of the recently domesticated crop plant sugar beet (Beta vulgaris).</title>
        <authorList>
            <person name="Dohm J.C."/>
            <person name="Minoche A.E."/>
            <person name="Holtgrawe D."/>
            <person name="Capella-Gutierrez S."/>
            <person name="Zakrzewski F."/>
            <person name="Tafer H."/>
            <person name="Rupp O."/>
            <person name="Sorensen T.R."/>
            <person name="Stracke R."/>
            <person name="Reinhardt R."/>
            <person name="Goesmann A."/>
            <person name="Kraft T."/>
            <person name="Schulz B."/>
            <person name="Stadler P.F."/>
            <person name="Schmidt T."/>
            <person name="Gabaldon T."/>
            <person name="Lehrach H."/>
            <person name="Weisshaar B."/>
            <person name="Himmelbauer H."/>
        </authorList>
    </citation>
    <scope>NUCLEOTIDE SEQUENCE [LARGE SCALE GENOMIC DNA]</scope>
    <source>
        <tissue evidence="2">Taproot</tissue>
    </source>
</reference>
<evidence type="ECO:0000313" key="3">
    <source>
        <dbReference type="Proteomes" id="UP000035740"/>
    </source>
</evidence>
<feature type="non-terminal residue" evidence="2">
    <location>
        <position position="1"/>
    </location>
</feature>
<dbReference type="EMBL" id="KQ114940">
    <property type="protein sequence ID" value="KMS65086.1"/>
    <property type="molecule type" value="Genomic_DNA"/>
</dbReference>
<organism evidence="2 3">
    <name type="scientific">Beta vulgaris subsp. vulgaris</name>
    <name type="common">Beet</name>
    <dbReference type="NCBI Taxonomy" id="3555"/>
    <lineage>
        <taxon>Eukaryota</taxon>
        <taxon>Viridiplantae</taxon>
        <taxon>Streptophyta</taxon>
        <taxon>Embryophyta</taxon>
        <taxon>Tracheophyta</taxon>
        <taxon>Spermatophyta</taxon>
        <taxon>Magnoliopsida</taxon>
        <taxon>eudicotyledons</taxon>
        <taxon>Gunneridae</taxon>
        <taxon>Pentapetalae</taxon>
        <taxon>Caryophyllales</taxon>
        <taxon>Chenopodiaceae</taxon>
        <taxon>Betoideae</taxon>
        <taxon>Beta</taxon>
    </lineage>
</organism>
<keyword evidence="3" id="KW-1185">Reference proteome</keyword>
<feature type="compositionally biased region" description="Basic and acidic residues" evidence="1">
    <location>
        <begin position="126"/>
        <end position="146"/>
    </location>
</feature>
<name>A0A0J7YND4_BETVV</name>
<evidence type="ECO:0000256" key="1">
    <source>
        <dbReference type="SAM" id="MobiDB-lite"/>
    </source>
</evidence>
<dbReference type="AlphaFoldDB" id="A0A0J7YND4"/>
<feature type="region of interest" description="Disordered" evidence="1">
    <location>
        <begin position="49"/>
        <end position="154"/>
    </location>
</feature>
<proteinExistence type="predicted"/>
<dbReference type="Proteomes" id="UP000035740">
    <property type="component" value="Unassembled WGS sequence"/>
</dbReference>
<accession>A0A0J7YND4</accession>
<dbReference type="Gramene" id="KMS65086">
    <property type="protein sequence ID" value="KMS65086"/>
    <property type="gene ID" value="BVRB_039590"/>
</dbReference>
<gene>
    <name evidence="2" type="ORF">BVRB_039590</name>
</gene>
<sequence>TITSASETLSKPASNGMVALEEPYVTPQKTLLSSIKKLFWSMQTAQLDGPRIVPKSPEKVAASVPVAPPQSPITSATPQRRSAAVENARRKVLLASPPPLKLQSENNSASDCHDSEEDVLFSPATWRHDDEEHGEGGSSHEAEGSQKHSAQKIP</sequence>
<feature type="non-terminal residue" evidence="2">
    <location>
        <position position="154"/>
    </location>
</feature>
<protein>
    <submittedName>
        <fullName evidence="2">Uncharacterized protein</fullName>
    </submittedName>
</protein>
<evidence type="ECO:0000313" key="2">
    <source>
        <dbReference type="EMBL" id="KMS65086.1"/>
    </source>
</evidence>